<dbReference type="InterPro" id="IPR011711">
    <property type="entry name" value="GntR_C"/>
</dbReference>
<accession>A0A511DDM9</accession>
<dbReference type="InterPro" id="IPR000524">
    <property type="entry name" value="Tscrpt_reg_HTH_GntR"/>
</dbReference>
<dbReference type="OrthoDB" id="8680240at2"/>
<dbReference type="Gene3D" id="1.10.10.10">
    <property type="entry name" value="Winged helix-like DNA-binding domain superfamily/Winged helix DNA-binding domain"/>
    <property type="match status" value="1"/>
</dbReference>
<keyword evidence="1" id="KW-0805">Transcription regulation</keyword>
<dbReference type="SMART" id="SM00895">
    <property type="entry name" value="FCD"/>
    <property type="match status" value="1"/>
</dbReference>
<protein>
    <submittedName>
        <fullName evidence="6">GntR family transcriptional regulator</fullName>
    </submittedName>
</protein>
<dbReference type="PANTHER" id="PTHR43537">
    <property type="entry name" value="TRANSCRIPTIONAL REGULATOR, GNTR FAMILY"/>
    <property type="match status" value="1"/>
</dbReference>
<evidence type="ECO:0000256" key="1">
    <source>
        <dbReference type="ARBA" id="ARBA00023015"/>
    </source>
</evidence>
<evidence type="ECO:0000256" key="4">
    <source>
        <dbReference type="SAM" id="MobiDB-lite"/>
    </source>
</evidence>
<gene>
    <name evidence="6" type="ORF">PSU4_00320</name>
</gene>
<dbReference type="GO" id="GO:0003677">
    <property type="term" value="F:DNA binding"/>
    <property type="evidence" value="ECO:0007669"/>
    <property type="project" value="UniProtKB-KW"/>
</dbReference>
<dbReference type="Proteomes" id="UP000321685">
    <property type="component" value="Unassembled WGS sequence"/>
</dbReference>
<reference evidence="6 7" key="1">
    <citation type="submission" date="2019-07" db="EMBL/GenBank/DDBJ databases">
        <title>Whole genome shotgun sequence of Pseudonocardia sulfidoxydans NBRC 16205.</title>
        <authorList>
            <person name="Hosoyama A."/>
            <person name="Uohara A."/>
            <person name="Ohji S."/>
            <person name="Ichikawa N."/>
        </authorList>
    </citation>
    <scope>NUCLEOTIDE SEQUENCE [LARGE SCALE GENOMIC DNA]</scope>
    <source>
        <strain evidence="6 7">NBRC 16205</strain>
    </source>
</reference>
<evidence type="ECO:0000259" key="5">
    <source>
        <dbReference type="PROSITE" id="PS50949"/>
    </source>
</evidence>
<dbReference type="Gene3D" id="1.20.120.530">
    <property type="entry name" value="GntR ligand-binding domain-like"/>
    <property type="match status" value="1"/>
</dbReference>
<dbReference type="RefSeq" id="WP_147101294.1">
    <property type="nucleotide sequence ID" value="NZ_BJVJ01000001.1"/>
</dbReference>
<organism evidence="6 7">
    <name type="scientific">Pseudonocardia sulfidoxydans NBRC 16205</name>
    <dbReference type="NCBI Taxonomy" id="1223511"/>
    <lineage>
        <taxon>Bacteria</taxon>
        <taxon>Bacillati</taxon>
        <taxon>Actinomycetota</taxon>
        <taxon>Actinomycetes</taxon>
        <taxon>Pseudonocardiales</taxon>
        <taxon>Pseudonocardiaceae</taxon>
        <taxon>Pseudonocardia</taxon>
    </lineage>
</organism>
<evidence type="ECO:0000313" key="6">
    <source>
        <dbReference type="EMBL" id="GEL21078.1"/>
    </source>
</evidence>
<keyword evidence="7" id="KW-1185">Reference proteome</keyword>
<evidence type="ECO:0000256" key="2">
    <source>
        <dbReference type="ARBA" id="ARBA00023125"/>
    </source>
</evidence>
<feature type="region of interest" description="Disordered" evidence="4">
    <location>
        <begin position="206"/>
        <end position="226"/>
    </location>
</feature>
<comment type="caution">
    <text evidence="6">The sequence shown here is derived from an EMBL/GenBank/DDBJ whole genome shotgun (WGS) entry which is preliminary data.</text>
</comment>
<dbReference type="InterPro" id="IPR036388">
    <property type="entry name" value="WH-like_DNA-bd_sf"/>
</dbReference>
<dbReference type="EMBL" id="BJVJ01000001">
    <property type="protein sequence ID" value="GEL21078.1"/>
    <property type="molecule type" value="Genomic_DNA"/>
</dbReference>
<dbReference type="InterPro" id="IPR008920">
    <property type="entry name" value="TF_FadR/GntR_C"/>
</dbReference>
<dbReference type="PANTHER" id="PTHR43537:SF24">
    <property type="entry name" value="GLUCONATE OPERON TRANSCRIPTIONAL REPRESSOR"/>
    <property type="match status" value="1"/>
</dbReference>
<dbReference type="AlphaFoldDB" id="A0A511DDM9"/>
<dbReference type="Pfam" id="PF07729">
    <property type="entry name" value="FCD"/>
    <property type="match status" value="1"/>
</dbReference>
<evidence type="ECO:0000313" key="7">
    <source>
        <dbReference type="Proteomes" id="UP000321685"/>
    </source>
</evidence>
<dbReference type="SMART" id="SM00345">
    <property type="entry name" value="HTH_GNTR"/>
    <property type="match status" value="1"/>
</dbReference>
<feature type="compositionally biased region" description="Basic and acidic residues" evidence="4">
    <location>
        <begin position="217"/>
        <end position="226"/>
    </location>
</feature>
<dbReference type="GO" id="GO:0003700">
    <property type="term" value="F:DNA-binding transcription factor activity"/>
    <property type="evidence" value="ECO:0007669"/>
    <property type="project" value="InterPro"/>
</dbReference>
<name>A0A511DDM9_9PSEU</name>
<feature type="domain" description="HTH gntR-type" evidence="5">
    <location>
        <begin position="10"/>
        <end position="77"/>
    </location>
</feature>
<dbReference type="CDD" id="cd07377">
    <property type="entry name" value="WHTH_GntR"/>
    <property type="match status" value="1"/>
</dbReference>
<keyword evidence="2" id="KW-0238">DNA-binding</keyword>
<dbReference type="InterPro" id="IPR036390">
    <property type="entry name" value="WH_DNA-bd_sf"/>
</dbReference>
<dbReference type="SUPFAM" id="SSF48008">
    <property type="entry name" value="GntR ligand-binding domain-like"/>
    <property type="match status" value="1"/>
</dbReference>
<dbReference type="SUPFAM" id="SSF46785">
    <property type="entry name" value="Winged helix' DNA-binding domain"/>
    <property type="match status" value="1"/>
</dbReference>
<keyword evidence="3" id="KW-0804">Transcription</keyword>
<evidence type="ECO:0000256" key="3">
    <source>
        <dbReference type="ARBA" id="ARBA00023163"/>
    </source>
</evidence>
<dbReference type="Pfam" id="PF00392">
    <property type="entry name" value="GntR"/>
    <property type="match status" value="1"/>
</dbReference>
<dbReference type="PROSITE" id="PS50949">
    <property type="entry name" value="HTH_GNTR"/>
    <property type="match status" value="1"/>
</dbReference>
<sequence length="226" mass="25201">MTDPEVPTHQTKSELALRVLRERIRSGQLEVGYRLQVDELARELGMSPTPIREALRLLQADRLVHYEAHRGVVVARHSPEKLSDVYAMRMALEPLATRLAIERMTDEQKGELQTIHENFLAAGRAGRGKRMAQLNSAWHLAIYQAAGSDMLQHFTGRLWDVFPWRTNWAVEQRSSDSMREHDEVMAAVAAGDAQAGADAMCAHIGAGAASEQPELGEEPKTTEPKT</sequence>
<proteinExistence type="predicted"/>